<dbReference type="Proteomes" id="UP000241912">
    <property type="component" value="Unassembled WGS sequence"/>
</dbReference>
<organism evidence="1 2">
    <name type="scientific">Nitrosomonas supralitoralis</name>
    <dbReference type="NCBI Taxonomy" id="2116706"/>
    <lineage>
        <taxon>Bacteria</taxon>
        <taxon>Pseudomonadati</taxon>
        <taxon>Pseudomonadota</taxon>
        <taxon>Betaproteobacteria</taxon>
        <taxon>Nitrosomonadales</taxon>
        <taxon>Nitrosomonadaceae</taxon>
        <taxon>Nitrosomonas</taxon>
    </lineage>
</organism>
<reference evidence="1 2" key="1">
    <citation type="submission" date="2018-03" db="EMBL/GenBank/DDBJ databases">
        <title>Draft genome of Nitrosomonas supralitoralis APG5.</title>
        <authorList>
            <person name="Urakawa H."/>
            <person name="Lopez J.V."/>
        </authorList>
    </citation>
    <scope>NUCLEOTIDE SEQUENCE [LARGE SCALE GENOMIC DNA]</scope>
    <source>
        <strain evidence="1 2">APG5</strain>
    </source>
</reference>
<sequence length="507" mass="56711">MSKRVLLPEDPRWMPFCKRYAGNIERFAIEVVGITPSYQQMELFGSVSPSRSRTSVASGHGTGKTAGIAVIVLWHQLCYPMSVTLLTANDMDQLKATVWKEIGISHERIRRGRHGWIAEHLEILADASCRIKGFEAIWFTESKTANEKTANKMAGRHGEWLLVIADEASTLPDAVLTTLSGALTEQHNRMLLTSQFTRNAGFFYRTQNELSIENGGEWNNLRFSSFDSPFVSDSSLKELWDQYDDDERNVRLLGISPQDSSKHMMNRKVAEAMYRRGRIIKDNENYGWLVLVDIASGEGLRDKSACILARVIGYGDMGPDARRVEMVKVPLLTNKIRSNTFAGYVSDNGAELSNVTYVIDSGGLGINVCQDLEDMNKVVHRVNWGNPCFKNINKDRYLNLRAQAMHQAARAAKDGRLSILTGDYRNQMLDQSARIPKTFTDKGRIRVPPKGATEWDGMGSPDLWDAVCFAFLEDVSYIVSGEIGMGGLVNSAADTALKRTEEMFSDV</sequence>
<accession>A0A2P7NSA5</accession>
<dbReference type="InterPro" id="IPR027417">
    <property type="entry name" value="P-loop_NTPase"/>
</dbReference>
<dbReference type="EMBL" id="PXXU01000055">
    <property type="protein sequence ID" value="PSJ16361.1"/>
    <property type="molecule type" value="Genomic_DNA"/>
</dbReference>
<name>A0A2P7NSA5_9PROT</name>
<dbReference type="AlphaFoldDB" id="A0A2P7NSA5"/>
<dbReference type="Gene3D" id="3.40.50.300">
    <property type="entry name" value="P-loop containing nucleotide triphosphate hydrolases"/>
    <property type="match status" value="1"/>
</dbReference>
<proteinExistence type="predicted"/>
<evidence type="ECO:0008006" key="3">
    <source>
        <dbReference type="Google" id="ProtNLM"/>
    </source>
</evidence>
<keyword evidence="2" id="KW-1185">Reference proteome</keyword>
<evidence type="ECO:0000313" key="2">
    <source>
        <dbReference type="Proteomes" id="UP000241912"/>
    </source>
</evidence>
<dbReference type="RefSeq" id="WP_106707862.1">
    <property type="nucleotide sequence ID" value="NZ_PXXU01000055.1"/>
</dbReference>
<gene>
    <name evidence="1" type="ORF">C7H79_13970</name>
</gene>
<dbReference type="Gene3D" id="3.30.420.240">
    <property type="match status" value="1"/>
</dbReference>
<evidence type="ECO:0000313" key="1">
    <source>
        <dbReference type="EMBL" id="PSJ16361.1"/>
    </source>
</evidence>
<dbReference type="OrthoDB" id="9775154at2"/>
<comment type="caution">
    <text evidence="1">The sequence shown here is derived from an EMBL/GenBank/DDBJ whole genome shotgun (WGS) entry which is preliminary data.</text>
</comment>
<protein>
    <recommendedName>
        <fullName evidence="3">Terminase</fullName>
    </recommendedName>
</protein>